<gene>
    <name evidence="2" type="ORF">OSB04_024273</name>
</gene>
<protein>
    <submittedName>
        <fullName evidence="2">Uncharacterized protein</fullName>
    </submittedName>
</protein>
<dbReference type="Proteomes" id="UP001172457">
    <property type="component" value="Chromosome 6"/>
</dbReference>
<comment type="caution">
    <text evidence="2">The sequence shown here is derived from an EMBL/GenBank/DDBJ whole genome shotgun (WGS) entry which is preliminary data.</text>
</comment>
<feature type="region of interest" description="Disordered" evidence="1">
    <location>
        <begin position="128"/>
        <end position="179"/>
    </location>
</feature>
<reference evidence="2" key="1">
    <citation type="submission" date="2023-03" db="EMBL/GenBank/DDBJ databases">
        <title>Chromosome-scale reference genome and RAD-based genetic map of yellow starthistle (Centaurea solstitialis) reveal putative structural variation and QTLs associated with invader traits.</title>
        <authorList>
            <person name="Reatini B."/>
            <person name="Cang F.A."/>
            <person name="Jiang Q."/>
            <person name="Mckibben M.T.W."/>
            <person name="Barker M.S."/>
            <person name="Rieseberg L.H."/>
            <person name="Dlugosch K.M."/>
        </authorList>
    </citation>
    <scope>NUCLEOTIDE SEQUENCE</scope>
    <source>
        <strain evidence="2">CAN-66</strain>
        <tissue evidence="2">Leaf</tissue>
    </source>
</reference>
<dbReference type="EMBL" id="JARYMX010000006">
    <property type="protein sequence ID" value="KAJ9544566.1"/>
    <property type="molecule type" value="Genomic_DNA"/>
</dbReference>
<feature type="region of interest" description="Disordered" evidence="1">
    <location>
        <begin position="80"/>
        <end position="114"/>
    </location>
</feature>
<accession>A0AA38WDQ0</accession>
<sequence length="179" mass="20626">MSSMTSKSKEGETLKATYARLNTLINKCKRFRMARSSEDNNALLLKSLGDEWMQLTIRESQVQQMRKNIGGALALVVRGSGSSMKGKEVKKEEKKKKKKVLFVNSDGSSDEDEVSMKEMLKALALITREYKRGNNDKGRRESFGRRESSGREVSERTEDSERRERMEKEEHRISQRVEE</sequence>
<organism evidence="2 3">
    <name type="scientific">Centaurea solstitialis</name>
    <name type="common">yellow star-thistle</name>
    <dbReference type="NCBI Taxonomy" id="347529"/>
    <lineage>
        <taxon>Eukaryota</taxon>
        <taxon>Viridiplantae</taxon>
        <taxon>Streptophyta</taxon>
        <taxon>Embryophyta</taxon>
        <taxon>Tracheophyta</taxon>
        <taxon>Spermatophyta</taxon>
        <taxon>Magnoliopsida</taxon>
        <taxon>eudicotyledons</taxon>
        <taxon>Gunneridae</taxon>
        <taxon>Pentapetalae</taxon>
        <taxon>asterids</taxon>
        <taxon>campanulids</taxon>
        <taxon>Asterales</taxon>
        <taxon>Asteraceae</taxon>
        <taxon>Carduoideae</taxon>
        <taxon>Cardueae</taxon>
        <taxon>Centaureinae</taxon>
        <taxon>Centaurea</taxon>
    </lineage>
</organism>
<evidence type="ECO:0000313" key="2">
    <source>
        <dbReference type="EMBL" id="KAJ9544566.1"/>
    </source>
</evidence>
<evidence type="ECO:0000313" key="3">
    <source>
        <dbReference type="Proteomes" id="UP001172457"/>
    </source>
</evidence>
<proteinExistence type="predicted"/>
<dbReference type="AlphaFoldDB" id="A0AA38WDQ0"/>
<name>A0AA38WDQ0_9ASTR</name>
<evidence type="ECO:0000256" key="1">
    <source>
        <dbReference type="SAM" id="MobiDB-lite"/>
    </source>
</evidence>
<keyword evidence="3" id="KW-1185">Reference proteome</keyword>